<protein>
    <submittedName>
        <fullName evidence="1">Uncharacterized protein</fullName>
    </submittedName>
</protein>
<gene>
    <name evidence="1" type="ORF">TM448B01100_0025</name>
</gene>
<dbReference type="AlphaFoldDB" id="A0A6M3XJ89"/>
<sequence>MPYNFLAAITARLENEKKKRKRVFTMELNNEVELQNIESQISPVVEKAQSYVVETIKDVDNASAFLREIKDMEKIVEDKRITFTKPLNESLKNINDTFKKMREPLEQARSLLTNKILTWKRAESEKVAAEQAAWRKIQEAEAVLRRLRDEPEVKVEPIIVAPVVNKIGNMQTVKRWTYEVTGFSQLPDIFKSINTVEINTAIRAGNRDIPGLKIFQSESLAIVSR</sequence>
<dbReference type="EMBL" id="MT144705">
    <property type="protein sequence ID" value="QJH97879.1"/>
    <property type="molecule type" value="Genomic_DNA"/>
</dbReference>
<organism evidence="1">
    <name type="scientific">viral metagenome</name>
    <dbReference type="NCBI Taxonomy" id="1070528"/>
    <lineage>
        <taxon>unclassified sequences</taxon>
        <taxon>metagenomes</taxon>
        <taxon>organismal metagenomes</taxon>
    </lineage>
</organism>
<proteinExistence type="predicted"/>
<reference evidence="1" key="1">
    <citation type="submission" date="2020-03" db="EMBL/GenBank/DDBJ databases">
        <title>The deep terrestrial virosphere.</title>
        <authorList>
            <person name="Holmfeldt K."/>
            <person name="Nilsson E."/>
            <person name="Simone D."/>
            <person name="Lopez-Fernandez M."/>
            <person name="Wu X."/>
            <person name="de Brujin I."/>
            <person name="Lundin D."/>
            <person name="Andersson A."/>
            <person name="Bertilsson S."/>
            <person name="Dopson M."/>
        </authorList>
    </citation>
    <scope>NUCLEOTIDE SEQUENCE</scope>
    <source>
        <strain evidence="1">TM448B01100</strain>
    </source>
</reference>
<accession>A0A6M3XJ89</accession>
<name>A0A6M3XJ89_9ZZZZ</name>
<evidence type="ECO:0000313" key="1">
    <source>
        <dbReference type="EMBL" id="QJH97879.1"/>
    </source>
</evidence>